<dbReference type="RefSeq" id="WP_197006863.1">
    <property type="nucleotide sequence ID" value="NZ_BONS01000006.1"/>
</dbReference>
<keyword evidence="2" id="KW-0547">Nucleotide-binding</keyword>
<dbReference type="SUPFAM" id="SSF52540">
    <property type="entry name" value="P-loop containing nucleoside triphosphate hydrolases"/>
    <property type="match status" value="1"/>
</dbReference>
<dbReference type="GO" id="GO:0016887">
    <property type="term" value="F:ATP hydrolysis activity"/>
    <property type="evidence" value="ECO:0007669"/>
    <property type="project" value="InterPro"/>
</dbReference>
<gene>
    <name evidence="5" type="ORF">IW245_006500</name>
</gene>
<dbReference type="InterPro" id="IPR051120">
    <property type="entry name" value="ABC_AA/LPS_Transport"/>
</dbReference>
<evidence type="ECO:0000256" key="2">
    <source>
        <dbReference type="ARBA" id="ARBA00022741"/>
    </source>
</evidence>
<dbReference type="Pfam" id="PF12399">
    <property type="entry name" value="BCA_ABC_TP_C"/>
    <property type="match status" value="1"/>
</dbReference>
<reference evidence="5" key="1">
    <citation type="submission" date="2020-11" db="EMBL/GenBank/DDBJ databases">
        <title>Sequencing the genomes of 1000 actinobacteria strains.</title>
        <authorList>
            <person name="Klenk H.-P."/>
        </authorList>
    </citation>
    <scope>NUCLEOTIDE SEQUENCE</scope>
    <source>
        <strain evidence="5">DSM 45356</strain>
    </source>
</reference>
<dbReference type="EMBL" id="JADOUF010000001">
    <property type="protein sequence ID" value="MBG6140306.1"/>
    <property type="molecule type" value="Genomic_DNA"/>
</dbReference>
<dbReference type="CDD" id="cd03219">
    <property type="entry name" value="ABC_Mj1267_LivG_branched"/>
    <property type="match status" value="1"/>
</dbReference>
<accession>A0A8J7GLB0</accession>
<organism evidence="5 6">
    <name type="scientific">Longispora fulva</name>
    <dbReference type="NCBI Taxonomy" id="619741"/>
    <lineage>
        <taxon>Bacteria</taxon>
        <taxon>Bacillati</taxon>
        <taxon>Actinomycetota</taxon>
        <taxon>Actinomycetes</taxon>
        <taxon>Micromonosporales</taxon>
        <taxon>Micromonosporaceae</taxon>
        <taxon>Longispora</taxon>
    </lineage>
</organism>
<dbReference type="GO" id="GO:0005524">
    <property type="term" value="F:ATP binding"/>
    <property type="evidence" value="ECO:0007669"/>
    <property type="project" value="UniProtKB-KW"/>
</dbReference>
<dbReference type="Proteomes" id="UP000622552">
    <property type="component" value="Unassembled WGS sequence"/>
</dbReference>
<dbReference type="InterPro" id="IPR027417">
    <property type="entry name" value="P-loop_NTPase"/>
</dbReference>
<dbReference type="GO" id="GO:0005886">
    <property type="term" value="C:plasma membrane"/>
    <property type="evidence" value="ECO:0007669"/>
    <property type="project" value="TreeGrafter"/>
</dbReference>
<comment type="caution">
    <text evidence="5">The sequence shown here is derived from an EMBL/GenBank/DDBJ whole genome shotgun (WGS) entry which is preliminary data.</text>
</comment>
<dbReference type="SMART" id="SM00382">
    <property type="entry name" value="AAA"/>
    <property type="match status" value="1"/>
</dbReference>
<dbReference type="PROSITE" id="PS50893">
    <property type="entry name" value="ABC_TRANSPORTER_2"/>
    <property type="match status" value="1"/>
</dbReference>
<dbReference type="InterPro" id="IPR003439">
    <property type="entry name" value="ABC_transporter-like_ATP-bd"/>
</dbReference>
<evidence type="ECO:0000313" key="5">
    <source>
        <dbReference type="EMBL" id="MBG6140306.1"/>
    </source>
</evidence>
<dbReference type="PANTHER" id="PTHR45772:SF1">
    <property type="entry name" value="ABC TRANSPORTER ATP-BINDING PROTEIN"/>
    <property type="match status" value="1"/>
</dbReference>
<protein>
    <submittedName>
        <fullName evidence="5">ABC-type branched-subunit amino acid transport system ATPase component</fullName>
    </submittedName>
</protein>
<dbReference type="AlphaFoldDB" id="A0A8J7GLB0"/>
<dbReference type="Gene3D" id="3.40.50.300">
    <property type="entry name" value="P-loop containing nucleotide triphosphate hydrolases"/>
    <property type="match status" value="1"/>
</dbReference>
<dbReference type="InterPro" id="IPR003593">
    <property type="entry name" value="AAA+_ATPase"/>
</dbReference>
<evidence type="ECO:0000256" key="1">
    <source>
        <dbReference type="ARBA" id="ARBA00022448"/>
    </source>
</evidence>
<proteinExistence type="predicted"/>
<feature type="domain" description="ABC transporter" evidence="4">
    <location>
        <begin position="6"/>
        <end position="253"/>
    </location>
</feature>
<evidence type="ECO:0000313" key="6">
    <source>
        <dbReference type="Proteomes" id="UP000622552"/>
    </source>
</evidence>
<dbReference type="PANTHER" id="PTHR45772">
    <property type="entry name" value="CONSERVED COMPONENT OF ABC TRANSPORTER FOR NATURAL AMINO ACIDS-RELATED"/>
    <property type="match status" value="1"/>
</dbReference>
<evidence type="ECO:0000259" key="4">
    <source>
        <dbReference type="PROSITE" id="PS50893"/>
    </source>
</evidence>
<keyword evidence="3" id="KW-0067">ATP-binding</keyword>
<dbReference type="InterPro" id="IPR032823">
    <property type="entry name" value="BCA_ABC_TP_C"/>
</dbReference>
<keyword evidence="6" id="KW-1185">Reference proteome</keyword>
<keyword evidence="1" id="KW-0813">Transport</keyword>
<dbReference type="Pfam" id="PF00005">
    <property type="entry name" value="ABC_tran"/>
    <property type="match status" value="1"/>
</dbReference>
<sequence length="255" mass="26416">MTTATLELDALTVRFGGVTAVDGVTLRHDSGGVVGLIGPNGAGKTTLLNVLSGVGRPTSGTLRLNGQSIGRYPADKVARLGVSRTFQNLQLFGSLTVAENVLVPQLVGHWGVAVAGLVGLPAGRRARRAQADFAAELLERVGLSGYADTNAASLPYGLQRRVEIARALAARPQLLLLDEPLAGLSRSESSDLTELCAKLAADGVTVILVEHDVASVMSVSHRVLVLDRGALLADGTPTAVAADPLVRAAYLGEEE</sequence>
<dbReference type="FunFam" id="3.40.50.300:FF:000421">
    <property type="entry name" value="Branched-chain amino acid ABC transporter ATP-binding protein"/>
    <property type="match status" value="1"/>
</dbReference>
<name>A0A8J7GLB0_9ACTN</name>
<evidence type="ECO:0000256" key="3">
    <source>
        <dbReference type="ARBA" id="ARBA00022840"/>
    </source>
</evidence>